<keyword evidence="2" id="KW-1185">Reference proteome</keyword>
<name>A0A504YD36_FASGI</name>
<accession>A0A504YD36</accession>
<dbReference type="OrthoDB" id="6309362at2759"/>
<proteinExistence type="predicted"/>
<reference evidence="1 2" key="1">
    <citation type="submission" date="2019-04" db="EMBL/GenBank/DDBJ databases">
        <title>Annotation for the trematode Fasciola gigantica.</title>
        <authorList>
            <person name="Choi Y.-J."/>
        </authorList>
    </citation>
    <scope>NUCLEOTIDE SEQUENCE [LARGE SCALE GENOMIC DNA]</scope>
    <source>
        <strain evidence="1">Uganda_cow_1</strain>
    </source>
</reference>
<evidence type="ECO:0000313" key="1">
    <source>
        <dbReference type="EMBL" id="TPP59572.1"/>
    </source>
</evidence>
<organism evidence="1 2">
    <name type="scientific">Fasciola gigantica</name>
    <name type="common">Giant liver fluke</name>
    <dbReference type="NCBI Taxonomy" id="46835"/>
    <lineage>
        <taxon>Eukaryota</taxon>
        <taxon>Metazoa</taxon>
        <taxon>Spiralia</taxon>
        <taxon>Lophotrochozoa</taxon>
        <taxon>Platyhelminthes</taxon>
        <taxon>Trematoda</taxon>
        <taxon>Digenea</taxon>
        <taxon>Plagiorchiida</taxon>
        <taxon>Echinostomata</taxon>
        <taxon>Echinostomatoidea</taxon>
        <taxon>Fasciolidae</taxon>
        <taxon>Fasciola</taxon>
    </lineage>
</organism>
<gene>
    <name evidence="1" type="ORF">FGIG_04503</name>
</gene>
<comment type="caution">
    <text evidence="1">The sequence shown here is derived from an EMBL/GenBank/DDBJ whole genome shotgun (WGS) entry which is preliminary data.</text>
</comment>
<dbReference type="AlphaFoldDB" id="A0A504YD36"/>
<evidence type="ECO:0000313" key="2">
    <source>
        <dbReference type="Proteomes" id="UP000316759"/>
    </source>
</evidence>
<sequence>MCAYGPVDGEFSTLWFQPDLDAMARFLFQITTIEREARTLLLSNSGPTGEGIPFSFEGLLKMYYVELIRNPHGTPCFSK</sequence>
<dbReference type="Proteomes" id="UP000316759">
    <property type="component" value="Unassembled WGS sequence"/>
</dbReference>
<protein>
    <submittedName>
        <fullName evidence="1">Uncharacterized protein</fullName>
    </submittedName>
</protein>
<dbReference type="EMBL" id="SUNJ01010537">
    <property type="protein sequence ID" value="TPP59572.1"/>
    <property type="molecule type" value="Genomic_DNA"/>
</dbReference>